<proteinExistence type="predicted"/>
<evidence type="ECO:0000313" key="2">
    <source>
        <dbReference type="Proteomes" id="UP000319014"/>
    </source>
</evidence>
<evidence type="ECO:0000313" key="1">
    <source>
        <dbReference type="EMBL" id="SMO99923.1"/>
    </source>
</evidence>
<dbReference type="AlphaFoldDB" id="A0A521FUS3"/>
<protein>
    <submittedName>
        <fullName evidence="1">Uncharacterized protein</fullName>
    </submittedName>
</protein>
<dbReference type="RefSeq" id="WP_142665123.1">
    <property type="nucleotide sequence ID" value="NZ_FXTK01000052.1"/>
</dbReference>
<accession>A0A521FUS3</accession>
<sequence>MIKTALVIGHNARSQVAVRVTDRRIEYNWNGVLADAIRECAPDQYVVIRRAPGTGEIGRAYREVNASGAKVA</sequence>
<dbReference type="Proteomes" id="UP000319014">
    <property type="component" value="Unassembled WGS sequence"/>
</dbReference>
<dbReference type="EMBL" id="FXTK01000052">
    <property type="protein sequence ID" value="SMO99923.1"/>
    <property type="molecule type" value="Genomic_DNA"/>
</dbReference>
<gene>
    <name evidence="1" type="ORF">SAMN06265221_1521</name>
</gene>
<reference evidence="1 2" key="1">
    <citation type="submission" date="2017-05" db="EMBL/GenBank/DDBJ databases">
        <authorList>
            <person name="Varghese N."/>
            <person name="Submissions S."/>
        </authorList>
    </citation>
    <scope>NUCLEOTIDE SEQUENCE [LARGE SCALE GENOMIC DNA]</scope>
    <source>
        <strain evidence="1 2">DSM 100094</strain>
    </source>
</reference>
<keyword evidence="2" id="KW-1185">Reference proteome</keyword>
<dbReference type="OrthoDB" id="7323510at2"/>
<name>A0A521FUS3_9RHOB</name>
<organism evidence="1 2">
    <name type="scientific">Paracoccus laeviglucosivorans</name>
    <dbReference type="NCBI Taxonomy" id="1197861"/>
    <lineage>
        <taxon>Bacteria</taxon>
        <taxon>Pseudomonadati</taxon>
        <taxon>Pseudomonadota</taxon>
        <taxon>Alphaproteobacteria</taxon>
        <taxon>Rhodobacterales</taxon>
        <taxon>Paracoccaceae</taxon>
        <taxon>Paracoccus</taxon>
    </lineage>
</organism>